<name>A0ABN7UHY7_GIGMA</name>
<sequence length="409" mass="46121">MSTAGGKVPLPIVNEVEGWTEMEELINFLCTQGLDLKDNHFDILCEQEINGISFFELNADKLVKVGLKLGPAETITKLIEKIKGEGQVNEVEGWTEMEELINFLHTQGLGLKDNHFDILCEQEINGVSFLELNADKLIKVGLKLGLAETIAKLIKKIKGEGQDRTSSITNEIVTKIDTILEKLTEEKTETVLFSSINQEKFNRLLTCAGLDIILLTFTKKWSSKDIVAYQWSNHAESFSEQLGSLNKHLNPYFPEDIMVFDVSGSRNLLNEGAVRGKIPIAGIHAVIELKKDVKSYHVPQIICEIILADLHIHDGIKVFEVLTDLNETWNIYWLEEKHIKTLALNHRENALRLIGKMASENSSKVDVRGFPTIQCTKFKYIYGLPINDIEEMNILCDAEDESDILKDAL</sequence>
<accession>A0ABN7UHY7</accession>
<organism evidence="2 3">
    <name type="scientific">Gigaspora margarita</name>
    <dbReference type="NCBI Taxonomy" id="4874"/>
    <lineage>
        <taxon>Eukaryota</taxon>
        <taxon>Fungi</taxon>
        <taxon>Fungi incertae sedis</taxon>
        <taxon>Mucoromycota</taxon>
        <taxon>Glomeromycotina</taxon>
        <taxon>Glomeromycetes</taxon>
        <taxon>Diversisporales</taxon>
        <taxon>Gigasporaceae</taxon>
        <taxon>Gigaspora</taxon>
    </lineage>
</organism>
<dbReference type="Proteomes" id="UP000789901">
    <property type="component" value="Unassembled WGS sequence"/>
</dbReference>
<dbReference type="InterPro" id="IPR013761">
    <property type="entry name" value="SAM/pointed_sf"/>
</dbReference>
<dbReference type="EMBL" id="CAJVQB010002776">
    <property type="protein sequence ID" value="CAG8586801.1"/>
    <property type="molecule type" value="Genomic_DNA"/>
</dbReference>
<feature type="domain" description="SAM" evidence="1">
    <location>
        <begin position="91"/>
        <end position="160"/>
    </location>
</feature>
<dbReference type="SUPFAM" id="SSF47769">
    <property type="entry name" value="SAM/Pointed domain"/>
    <property type="match status" value="2"/>
</dbReference>
<evidence type="ECO:0000313" key="2">
    <source>
        <dbReference type="EMBL" id="CAG8586801.1"/>
    </source>
</evidence>
<comment type="caution">
    <text evidence="2">The sequence shown here is derived from an EMBL/GenBank/DDBJ whole genome shotgun (WGS) entry which is preliminary data.</text>
</comment>
<proteinExistence type="predicted"/>
<evidence type="ECO:0000259" key="1">
    <source>
        <dbReference type="SMART" id="SM00454"/>
    </source>
</evidence>
<protein>
    <submittedName>
        <fullName evidence="2">28788_t:CDS:1</fullName>
    </submittedName>
</protein>
<gene>
    <name evidence="2" type="ORF">GMARGA_LOCUS6214</name>
</gene>
<dbReference type="SMART" id="SM00454">
    <property type="entry name" value="SAM"/>
    <property type="match status" value="2"/>
</dbReference>
<reference evidence="2 3" key="1">
    <citation type="submission" date="2021-06" db="EMBL/GenBank/DDBJ databases">
        <authorList>
            <person name="Kallberg Y."/>
            <person name="Tangrot J."/>
            <person name="Rosling A."/>
        </authorList>
    </citation>
    <scope>NUCLEOTIDE SEQUENCE [LARGE SCALE GENOMIC DNA]</scope>
    <source>
        <strain evidence="2 3">120-4 pot B 10/14</strain>
    </source>
</reference>
<dbReference type="InterPro" id="IPR001660">
    <property type="entry name" value="SAM"/>
</dbReference>
<keyword evidence="3" id="KW-1185">Reference proteome</keyword>
<evidence type="ECO:0000313" key="3">
    <source>
        <dbReference type="Proteomes" id="UP000789901"/>
    </source>
</evidence>
<dbReference type="Gene3D" id="1.10.150.50">
    <property type="entry name" value="Transcription Factor, Ets-1"/>
    <property type="match status" value="2"/>
</dbReference>
<feature type="domain" description="SAM" evidence="1">
    <location>
        <begin position="16"/>
        <end position="85"/>
    </location>
</feature>